<dbReference type="PROSITE" id="PS50011">
    <property type="entry name" value="PROTEIN_KINASE_DOM"/>
    <property type="match status" value="1"/>
</dbReference>
<dbReference type="InterPro" id="IPR000719">
    <property type="entry name" value="Prot_kinase_dom"/>
</dbReference>
<dbReference type="GO" id="GO:0004674">
    <property type="term" value="F:protein serine/threonine kinase activity"/>
    <property type="evidence" value="ECO:0007669"/>
    <property type="project" value="TreeGrafter"/>
</dbReference>
<dbReference type="PANTHER" id="PTHR44167">
    <property type="entry name" value="OVARIAN-SPECIFIC SERINE/THREONINE-PROTEIN KINASE LOK-RELATED"/>
    <property type="match status" value="1"/>
</dbReference>
<feature type="domain" description="Protein kinase" evidence="1">
    <location>
        <begin position="1"/>
        <end position="340"/>
    </location>
</feature>
<accession>A0A6C0HVT0</accession>
<dbReference type="InterPro" id="IPR011009">
    <property type="entry name" value="Kinase-like_dom_sf"/>
</dbReference>
<dbReference type="PANTHER" id="PTHR44167:SF24">
    <property type="entry name" value="SERINE_THREONINE-PROTEIN KINASE CHK2"/>
    <property type="match status" value="1"/>
</dbReference>
<name>A0A6C0HVT0_9ZZZZ</name>
<dbReference type="Gene3D" id="1.10.510.10">
    <property type="entry name" value="Transferase(Phosphotransferase) domain 1"/>
    <property type="match status" value="1"/>
</dbReference>
<sequence>MFFSRIIGTGSYGHVFYPCLPYLDISDTNIDIQTLNNMNNKYKVSKLIETYYAKKEMSRYEIIRMVDPSCEFHLGTMFLASPSRQNIPLISQCADGKHIVSNFQDYQFIVMKYGGTTLRDFGSTIYNDAKRFIKNENTPSVLAFWKDTLRLIHGIECMIQYNIIHNDIKTSNIVYDIQEKRLNFIDFGMVQHMKNVYKKSLQNDYEYDIFYYSMPPETYFYNQKRFDIWRKLSYNERECWFQYACTSWNVGNHEKTWDSFFETYFLPNKNSVTPYSSGLHAIAEQQSRPSEYALPHACDQTLPRCAETKSPSELVVEGYASQKPSDQTSQQAKLAPDLVIEGLLALNGYDLLPNPCDNDFEDYSKSYMDILQEIKKEMKHMDSFAKHVSDSDIGLDRDDVPTRDVTRRVGVPTRDVTRRVGVPTRDVTRRVGGDASSSCTRTPTSSLHMILFPPTVEIEEKPSAIASGFPAIGEVCREHRACEDSSHFIEQSVENFRSFLLKDIDNYQDFKEFMQHSLYSIDMYGLGQSLMYMLIETHHNLPIRFIKKIYKLLQKMMNHNLTERIAMKDLVEEYKHILQEIIIS</sequence>
<dbReference type="InterPro" id="IPR008271">
    <property type="entry name" value="Ser/Thr_kinase_AS"/>
</dbReference>
<dbReference type="AlphaFoldDB" id="A0A6C0HVT0"/>
<dbReference type="PROSITE" id="PS00108">
    <property type="entry name" value="PROTEIN_KINASE_ST"/>
    <property type="match status" value="1"/>
</dbReference>
<evidence type="ECO:0000313" key="2">
    <source>
        <dbReference type="EMBL" id="QHT83983.1"/>
    </source>
</evidence>
<dbReference type="GO" id="GO:0005634">
    <property type="term" value="C:nucleus"/>
    <property type="evidence" value="ECO:0007669"/>
    <property type="project" value="TreeGrafter"/>
</dbReference>
<protein>
    <recommendedName>
        <fullName evidence="1">Protein kinase domain-containing protein</fullName>
    </recommendedName>
</protein>
<proteinExistence type="predicted"/>
<dbReference type="GO" id="GO:0005524">
    <property type="term" value="F:ATP binding"/>
    <property type="evidence" value="ECO:0007669"/>
    <property type="project" value="InterPro"/>
</dbReference>
<reference evidence="2" key="1">
    <citation type="journal article" date="2020" name="Nature">
        <title>Giant virus diversity and host interactions through global metagenomics.</title>
        <authorList>
            <person name="Schulz F."/>
            <person name="Roux S."/>
            <person name="Paez-Espino D."/>
            <person name="Jungbluth S."/>
            <person name="Walsh D.A."/>
            <person name="Denef V.J."/>
            <person name="McMahon K.D."/>
            <person name="Konstantinidis K.T."/>
            <person name="Eloe-Fadrosh E.A."/>
            <person name="Kyrpides N.C."/>
            <person name="Woyke T."/>
        </authorList>
    </citation>
    <scope>NUCLEOTIDE SEQUENCE</scope>
    <source>
        <strain evidence="2">GVMAG-M-3300023184-16</strain>
    </source>
</reference>
<evidence type="ECO:0000259" key="1">
    <source>
        <dbReference type="PROSITE" id="PS50011"/>
    </source>
</evidence>
<dbReference type="EMBL" id="MN740015">
    <property type="protein sequence ID" value="QHT83983.1"/>
    <property type="molecule type" value="Genomic_DNA"/>
</dbReference>
<dbReference type="GO" id="GO:0044773">
    <property type="term" value="P:mitotic DNA damage checkpoint signaling"/>
    <property type="evidence" value="ECO:0007669"/>
    <property type="project" value="TreeGrafter"/>
</dbReference>
<dbReference type="SUPFAM" id="SSF56112">
    <property type="entry name" value="Protein kinase-like (PK-like)"/>
    <property type="match status" value="1"/>
</dbReference>
<organism evidence="2">
    <name type="scientific">viral metagenome</name>
    <dbReference type="NCBI Taxonomy" id="1070528"/>
    <lineage>
        <taxon>unclassified sequences</taxon>
        <taxon>metagenomes</taxon>
        <taxon>organismal metagenomes</taxon>
    </lineage>
</organism>